<keyword evidence="2" id="KW-0285">Flavoprotein</keyword>
<reference evidence="5" key="1">
    <citation type="submission" date="2016-03" db="EMBL/GenBank/DDBJ databases">
        <title>Updated assembly of Pseudogymnoascus destructans, the fungus causing white-nose syndrome of bats.</title>
        <authorList>
            <person name="Palmer J.M."/>
            <person name="Drees K.P."/>
            <person name="Foster J.T."/>
            <person name="Lindner D.L."/>
        </authorList>
    </citation>
    <scope>NUCLEOTIDE SEQUENCE [LARGE SCALE GENOMIC DNA]</scope>
    <source>
        <strain evidence="5">20631-21</strain>
    </source>
</reference>
<dbReference type="EMBL" id="KV441386">
    <property type="protein sequence ID" value="OAF63399.1"/>
    <property type="molecule type" value="Genomic_DNA"/>
</dbReference>
<evidence type="ECO:0000256" key="3">
    <source>
        <dbReference type="ARBA" id="ARBA00022827"/>
    </source>
</evidence>
<keyword evidence="4" id="KW-0560">Oxidoreductase</keyword>
<dbReference type="Proteomes" id="UP000077154">
    <property type="component" value="Unassembled WGS sequence"/>
</dbReference>
<evidence type="ECO:0000256" key="1">
    <source>
        <dbReference type="ARBA" id="ARBA00010139"/>
    </source>
</evidence>
<dbReference type="InterPro" id="IPR020946">
    <property type="entry name" value="Flavin_mOase-like"/>
</dbReference>
<accession>A0A177AMU4</accession>
<dbReference type="GO" id="GO:0050661">
    <property type="term" value="F:NADP binding"/>
    <property type="evidence" value="ECO:0007669"/>
    <property type="project" value="InterPro"/>
</dbReference>
<dbReference type="PANTHER" id="PTHR42877:SF4">
    <property type="entry name" value="FAD_NAD(P)-BINDING DOMAIN-CONTAINING PROTEIN-RELATED"/>
    <property type="match status" value="1"/>
</dbReference>
<dbReference type="RefSeq" id="XP_024328668.1">
    <property type="nucleotide sequence ID" value="XM_024464138.1"/>
</dbReference>
<sequence length="561" mass="62773">MATSRNQNRTPLLIIGAGVSGICTAIDMIRRNKSRDFIIVEKGSQIGGTWNDNRYPGCCCDIWSHLYSYSFDPNPAWTREYPTQEEILAYLIRVANSWGLYKHIRFNTVVEEATWNESFKQWSTIVRTTSEKEAEYSPSYTITSDFLVSAVGQLNVPAYPSINGLDLFQGKTMHSARWDRSFDLKDKRIAVIGNGATAAQIIPEIAETAKNVTVYQRTPNWVIPRGDKPISKTMRWTYQYIPTIRKRYRAGLMDSRESFYDAAANEYSAMNSIFKKLSLDMLDRQIPGNATLRKQLTPDYPPGCKRVIISDDYFPAISRANVRLETRSIDEVCPTGVKAGGETEDFDLIVLATGFRTVDFMYPIKITGLNGRSIEDIWKDGAMAYLGIAVEGLPNFGMLYGPNTNLGHNSIILMIEAQSRYINTLISATMKARASGGTLSIAPAPQRIKSYNVEIQKRLQNSTFANSSCKSWYKTADGLVTNNWCGTVVEYQERTSVVDWDDFVLSGSGKKQLQSQGPAYIGRIIEETHQTSSLTSMGWVLAAGAIVVGVIYTKIGRLSFL</sequence>
<dbReference type="VEuPathDB" id="FungiDB:GMDG_03235"/>
<protein>
    <submittedName>
        <fullName evidence="5">Uncharacterized protein</fullName>
    </submittedName>
</protein>
<dbReference type="InterPro" id="IPR036188">
    <property type="entry name" value="FAD/NAD-bd_sf"/>
</dbReference>
<evidence type="ECO:0000313" key="5">
    <source>
        <dbReference type="EMBL" id="OAF63399.1"/>
    </source>
</evidence>
<dbReference type="AlphaFoldDB" id="A0A177AMU4"/>
<dbReference type="GO" id="GO:0004499">
    <property type="term" value="F:N,N-dimethylaniline monooxygenase activity"/>
    <property type="evidence" value="ECO:0007669"/>
    <property type="project" value="InterPro"/>
</dbReference>
<dbReference type="OrthoDB" id="74360at2759"/>
<comment type="similarity">
    <text evidence="1">Belongs to the FAD-binding monooxygenase family.</text>
</comment>
<gene>
    <name evidence="5" type="ORF">VC83_00445</name>
</gene>
<dbReference type="Gene3D" id="3.50.50.60">
    <property type="entry name" value="FAD/NAD(P)-binding domain"/>
    <property type="match status" value="2"/>
</dbReference>
<proteinExistence type="inferred from homology"/>
<organism evidence="5">
    <name type="scientific">Pseudogymnoascus destructans</name>
    <dbReference type="NCBI Taxonomy" id="655981"/>
    <lineage>
        <taxon>Eukaryota</taxon>
        <taxon>Fungi</taxon>
        <taxon>Dikarya</taxon>
        <taxon>Ascomycota</taxon>
        <taxon>Pezizomycotina</taxon>
        <taxon>Leotiomycetes</taxon>
        <taxon>Thelebolales</taxon>
        <taxon>Thelebolaceae</taxon>
        <taxon>Pseudogymnoascus</taxon>
    </lineage>
</organism>
<evidence type="ECO:0000256" key="2">
    <source>
        <dbReference type="ARBA" id="ARBA00022630"/>
    </source>
</evidence>
<dbReference type="SUPFAM" id="SSF51905">
    <property type="entry name" value="FAD/NAD(P)-binding domain"/>
    <property type="match status" value="2"/>
</dbReference>
<name>A0A177AMU4_9PEZI</name>
<dbReference type="GeneID" id="36283542"/>
<dbReference type="Pfam" id="PF00743">
    <property type="entry name" value="FMO-like"/>
    <property type="match status" value="1"/>
</dbReference>
<evidence type="ECO:0000256" key="4">
    <source>
        <dbReference type="ARBA" id="ARBA00023002"/>
    </source>
</evidence>
<dbReference type="PANTHER" id="PTHR42877">
    <property type="entry name" value="L-ORNITHINE N(5)-MONOOXYGENASE-RELATED"/>
    <property type="match status" value="1"/>
</dbReference>
<dbReference type="GO" id="GO:0050660">
    <property type="term" value="F:flavin adenine dinucleotide binding"/>
    <property type="evidence" value="ECO:0007669"/>
    <property type="project" value="InterPro"/>
</dbReference>
<dbReference type="eggNOG" id="KOG1399">
    <property type="taxonomic scope" value="Eukaryota"/>
</dbReference>
<keyword evidence="3" id="KW-0274">FAD</keyword>
<dbReference type="InterPro" id="IPR051209">
    <property type="entry name" value="FAD-bind_Monooxygenase_sf"/>
</dbReference>